<comment type="subcellular location">
    <subcellularLocation>
        <location evidence="13">Cytoplasm</location>
    </subcellularLocation>
</comment>
<dbReference type="GO" id="GO:0048476">
    <property type="term" value="C:Holliday junction resolvase complex"/>
    <property type="evidence" value="ECO:0007669"/>
    <property type="project" value="UniProtKB-UniRule"/>
</dbReference>
<evidence type="ECO:0000313" key="15">
    <source>
        <dbReference type="EMBL" id="OGH88343.1"/>
    </source>
</evidence>
<evidence type="ECO:0000256" key="11">
    <source>
        <dbReference type="ARBA" id="ARBA00023204"/>
    </source>
</evidence>
<evidence type="ECO:0000256" key="14">
    <source>
        <dbReference type="NCBIfam" id="TIGR00228"/>
    </source>
</evidence>
<feature type="active site" evidence="13">
    <location>
        <position position="8"/>
    </location>
</feature>
<proteinExistence type="inferred from homology"/>
<keyword evidence="4 13" id="KW-0479">Metal-binding</keyword>
<dbReference type="InterPro" id="IPR036397">
    <property type="entry name" value="RNaseH_sf"/>
</dbReference>
<organism evidence="15 16">
    <name type="scientific">Candidatus Magasanikbacteria bacterium RIFOXYC2_FULL_42_28</name>
    <dbReference type="NCBI Taxonomy" id="1798704"/>
    <lineage>
        <taxon>Bacteria</taxon>
        <taxon>Candidatus Magasanikiibacteriota</taxon>
    </lineage>
</organism>
<dbReference type="CDD" id="cd16962">
    <property type="entry name" value="RuvC"/>
    <property type="match status" value="1"/>
</dbReference>
<dbReference type="GO" id="GO:0006310">
    <property type="term" value="P:DNA recombination"/>
    <property type="evidence" value="ECO:0007669"/>
    <property type="project" value="UniProtKB-UniRule"/>
</dbReference>
<dbReference type="EC" id="3.1.21.10" evidence="13 14"/>
<dbReference type="GO" id="GO:0006281">
    <property type="term" value="P:DNA repair"/>
    <property type="evidence" value="ECO:0007669"/>
    <property type="project" value="UniProtKB-UniRule"/>
</dbReference>
<feature type="active site" evidence="13">
    <location>
        <position position="69"/>
    </location>
</feature>
<evidence type="ECO:0000256" key="6">
    <source>
        <dbReference type="ARBA" id="ARBA00022763"/>
    </source>
</evidence>
<keyword evidence="5 13" id="KW-0255">Endonuclease</keyword>
<dbReference type="GO" id="GO:0003677">
    <property type="term" value="F:DNA binding"/>
    <property type="evidence" value="ECO:0007669"/>
    <property type="project" value="UniProtKB-KW"/>
</dbReference>
<comment type="similarity">
    <text evidence="1 13">Belongs to the RuvC family.</text>
</comment>
<feature type="binding site" evidence="13">
    <location>
        <position position="8"/>
    </location>
    <ligand>
        <name>Mg(2+)</name>
        <dbReference type="ChEBI" id="CHEBI:18420"/>
        <label>1</label>
    </ligand>
</feature>
<dbReference type="NCBIfam" id="NF000711">
    <property type="entry name" value="PRK00039.2-1"/>
    <property type="match status" value="1"/>
</dbReference>
<accession>A0A1F6NX97</accession>
<dbReference type="AlphaFoldDB" id="A0A1F6NX97"/>
<evidence type="ECO:0000256" key="13">
    <source>
        <dbReference type="HAMAP-Rule" id="MF_00034"/>
    </source>
</evidence>
<dbReference type="InterPro" id="IPR012337">
    <property type="entry name" value="RNaseH-like_sf"/>
</dbReference>
<dbReference type="GO" id="GO:0005737">
    <property type="term" value="C:cytoplasm"/>
    <property type="evidence" value="ECO:0007669"/>
    <property type="project" value="UniProtKB-SubCell"/>
</dbReference>
<dbReference type="InterPro" id="IPR002176">
    <property type="entry name" value="X-over_junc_endoDNase_RuvC"/>
</dbReference>
<comment type="caution">
    <text evidence="15">The sequence shown here is derived from an EMBL/GenBank/DDBJ whole genome shotgun (WGS) entry which is preliminary data.</text>
</comment>
<dbReference type="Pfam" id="PF02075">
    <property type="entry name" value="RuvC"/>
    <property type="match status" value="1"/>
</dbReference>
<dbReference type="STRING" id="1798704.A3J93_04795"/>
<keyword evidence="6 13" id="KW-0227">DNA damage</keyword>
<keyword evidence="7 13" id="KW-0378">Hydrolase</keyword>
<sequence length="157" mass="17047">MTRILGVDPGFGRMGYGVIESVGHGQWQAVAYGCLETSPKKSLIARLQELRDKIKEVVKEHKPTLASVEKLYFFNNAKTALDVGQARGVILLTLLDCGLEIYEYTPLQIKQALTGYGRAEKGQMQKMAAMVLGVKKPIKSDDAADALAGAYCAAVNL</sequence>
<evidence type="ECO:0000256" key="12">
    <source>
        <dbReference type="ARBA" id="ARBA00029354"/>
    </source>
</evidence>
<gene>
    <name evidence="13" type="primary">ruvC</name>
    <name evidence="15" type="ORF">A3J93_04795</name>
</gene>
<dbReference type="SUPFAM" id="SSF53098">
    <property type="entry name" value="Ribonuclease H-like"/>
    <property type="match status" value="1"/>
</dbReference>
<keyword evidence="11 13" id="KW-0234">DNA repair</keyword>
<dbReference type="PANTHER" id="PTHR30194">
    <property type="entry name" value="CROSSOVER JUNCTION ENDODEOXYRIBONUCLEASE RUVC"/>
    <property type="match status" value="1"/>
</dbReference>
<dbReference type="GO" id="GO:0008821">
    <property type="term" value="F:crossover junction DNA endonuclease activity"/>
    <property type="evidence" value="ECO:0007669"/>
    <property type="project" value="UniProtKB-UniRule"/>
</dbReference>
<reference evidence="15 16" key="1">
    <citation type="journal article" date="2016" name="Nat. Commun.">
        <title>Thousands of microbial genomes shed light on interconnected biogeochemical processes in an aquifer system.</title>
        <authorList>
            <person name="Anantharaman K."/>
            <person name="Brown C.T."/>
            <person name="Hug L.A."/>
            <person name="Sharon I."/>
            <person name="Castelle C.J."/>
            <person name="Probst A.J."/>
            <person name="Thomas B.C."/>
            <person name="Singh A."/>
            <person name="Wilkins M.J."/>
            <person name="Karaoz U."/>
            <person name="Brodie E.L."/>
            <person name="Williams K.H."/>
            <person name="Hubbard S.S."/>
            <person name="Banfield J.F."/>
        </authorList>
    </citation>
    <scope>NUCLEOTIDE SEQUENCE [LARGE SCALE GENOMIC DNA]</scope>
</reference>
<evidence type="ECO:0000256" key="3">
    <source>
        <dbReference type="ARBA" id="ARBA00022722"/>
    </source>
</evidence>
<keyword evidence="9 13" id="KW-0238">DNA-binding</keyword>
<dbReference type="Proteomes" id="UP000177907">
    <property type="component" value="Unassembled WGS sequence"/>
</dbReference>
<keyword evidence="8 13" id="KW-0460">Magnesium</keyword>
<feature type="binding site" evidence="13">
    <location>
        <position position="69"/>
    </location>
    <ligand>
        <name>Mg(2+)</name>
        <dbReference type="ChEBI" id="CHEBI:18420"/>
        <label>2</label>
    </ligand>
</feature>
<comment type="catalytic activity">
    <reaction evidence="12 13">
        <text>Endonucleolytic cleavage at a junction such as a reciprocal single-stranded crossover between two homologous DNA duplexes (Holliday junction).</text>
        <dbReference type="EC" id="3.1.21.10"/>
    </reaction>
</comment>
<dbReference type="EMBL" id="MFQZ01000003">
    <property type="protein sequence ID" value="OGH88343.1"/>
    <property type="molecule type" value="Genomic_DNA"/>
</dbReference>
<dbReference type="PRINTS" id="PR00696">
    <property type="entry name" value="RSOLVASERUVC"/>
</dbReference>
<name>A0A1F6NX97_9BACT</name>
<keyword evidence="3 13" id="KW-0540">Nuclease</keyword>
<dbReference type="NCBIfam" id="TIGR00228">
    <property type="entry name" value="ruvC"/>
    <property type="match status" value="1"/>
</dbReference>
<comment type="cofactor">
    <cofactor evidence="13">
        <name>Mg(2+)</name>
        <dbReference type="ChEBI" id="CHEBI:18420"/>
    </cofactor>
    <text evidence="13">Binds 2 Mg(2+) ion per subunit.</text>
</comment>
<evidence type="ECO:0000256" key="7">
    <source>
        <dbReference type="ARBA" id="ARBA00022801"/>
    </source>
</evidence>
<evidence type="ECO:0000256" key="2">
    <source>
        <dbReference type="ARBA" id="ARBA00022490"/>
    </source>
</evidence>
<evidence type="ECO:0000256" key="8">
    <source>
        <dbReference type="ARBA" id="ARBA00022842"/>
    </source>
</evidence>
<keyword evidence="2 13" id="KW-0963">Cytoplasm</keyword>
<evidence type="ECO:0000256" key="10">
    <source>
        <dbReference type="ARBA" id="ARBA00023172"/>
    </source>
</evidence>
<protein>
    <recommendedName>
        <fullName evidence="13 14">Crossover junction endodeoxyribonuclease RuvC</fullName>
        <ecNumber evidence="13 14">3.1.21.10</ecNumber>
    </recommendedName>
    <alternativeName>
        <fullName evidence="13">Holliday junction nuclease RuvC</fullName>
    </alternativeName>
    <alternativeName>
        <fullName evidence="13">Holliday junction resolvase RuvC</fullName>
    </alternativeName>
</protein>
<evidence type="ECO:0000313" key="16">
    <source>
        <dbReference type="Proteomes" id="UP000177907"/>
    </source>
</evidence>
<feature type="active site" evidence="13">
    <location>
        <position position="142"/>
    </location>
</feature>
<keyword evidence="10 13" id="KW-0233">DNA recombination</keyword>
<comment type="function">
    <text evidence="13">The RuvA-RuvB-RuvC complex processes Holliday junction (HJ) DNA during genetic recombination and DNA repair. Endonuclease that resolves HJ intermediates. Cleaves cruciform DNA by making single-stranded nicks across the HJ at symmetrical positions within the homologous arms, yielding a 5'-phosphate and a 3'-hydroxyl group; requires a central core of homology in the junction. The consensus cleavage sequence is 5'-(A/T)TT(C/G)-3'. Cleavage occurs on the 3'-side of the TT dinucleotide at the point of strand exchange. HJ branch migration catalyzed by RuvA-RuvB allows RuvC to scan DNA until it finds its consensus sequence, where it cleaves and resolves the cruciform DNA.</text>
</comment>
<dbReference type="FunFam" id="3.30.420.10:FF:000002">
    <property type="entry name" value="Crossover junction endodeoxyribonuclease RuvC"/>
    <property type="match status" value="1"/>
</dbReference>
<evidence type="ECO:0000256" key="5">
    <source>
        <dbReference type="ARBA" id="ARBA00022759"/>
    </source>
</evidence>
<dbReference type="PROSITE" id="PS51257">
    <property type="entry name" value="PROKAR_LIPOPROTEIN"/>
    <property type="match status" value="1"/>
</dbReference>
<dbReference type="Gene3D" id="3.30.420.10">
    <property type="entry name" value="Ribonuclease H-like superfamily/Ribonuclease H"/>
    <property type="match status" value="1"/>
</dbReference>
<comment type="subunit">
    <text evidence="13">Homodimer which binds Holliday junction (HJ) DNA. The HJ becomes 2-fold symmetrical on binding to RuvC with unstacked arms; it has a different conformation from HJ DNA in complex with RuvA. In the full resolvosome a probable DNA-RuvA(4)-RuvB(12)-RuvC(2) complex forms which resolves the HJ.</text>
</comment>
<dbReference type="PANTHER" id="PTHR30194:SF3">
    <property type="entry name" value="CROSSOVER JUNCTION ENDODEOXYRIBONUCLEASE RUVC"/>
    <property type="match status" value="1"/>
</dbReference>
<evidence type="ECO:0000256" key="4">
    <source>
        <dbReference type="ARBA" id="ARBA00022723"/>
    </source>
</evidence>
<dbReference type="HAMAP" id="MF_00034">
    <property type="entry name" value="RuvC"/>
    <property type="match status" value="1"/>
</dbReference>
<dbReference type="GO" id="GO:0000287">
    <property type="term" value="F:magnesium ion binding"/>
    <property type="evidence" value="ECO:0007669"/>
    <property type="project" value="UniProtKB-UniRule"/>
</dbReference>
<evidence type="ECO:0000256" key="1">
    <source>
        <dbReference type="ARBA" id="ARBA00009518"/>
    </source>
</evidence>
<feature type="binding site" evidence="13">
    <location>
        <position position="142"/>
    </location>
    <ligand>
        <name>Mg(2+)</name>
        <dbReference type="ChEBI" id="CHEBI:18420"/>
        <label>1</label>
    </ligand>
</feature>
<evidence type="ECO:0000256" key="9">
    <source>
        <dbReference type="ARBA" id="ARBA00023125"/>
    </source>
</evidence>